<accession>A0A448X1A0</accession>
<proteinExistence type="predicted"/>
<dbReference type="Proteomes" id="UP000784294">
    <property type="component" value="Unassembled WGS sequence"/>
</dbReference>
<dbReference type="AlphaFoldDB" id="A0A448X1A0"/>
<evidence type="ECO:0000313" key="2">
    <source>
        <dbReference type="Proteomes" id="UP000784294"/>
    </source>
</evidence>
<comment type="caution">
    <text evidence="1">The sequence shown here is derived from an EMBL/GenBank/DDBJ whole genome shotgun (WGS) entry which is preliminary data.</text>
</comment>
<keyword evidence="2" id="KW-1185">Reference proteome</keyword>
<sequence length="112" mass="12115">MGLRCQVTLSPFDCPSDTDFPRLLQFVASSKPRMASSRGRSDFCTTTRSNGFIISSGATCNTSETAGVTMACVPRQPNTGDSWEHLVSTEVLDVHPLDADLVRSESLFGLLN</sequence>
<dbReference type="EMBL" id="CAAALY010072781">
    <property type="protein sequence ID" value="VEL25280.1"/>
    <property type="molecule type" value="Genomic_DNA"/>
</dbReference>
<protein>
    <submittedName>
        <fullName evidence="1">Uncharacterized protein</fullName>
    </submittedName>
</protein>
<reference evidence="1" key="1">
    <citation type="submission" date="2018-11" db="EMBL/GenBank/DDBJ databases">
        <authorList>
            <consortium name="Pathogen Informatics"/>
        </authorList>
    </citation>
    <scope>NUCLEOTIDE SEQUENCE</scope>
</reference>
<evidence type="ECO:0000313" key="1">
    <source>
        <dbReference type="EMBL" id="VEL25280.1"/>
    </source>
</evidence>
<name>A0A448X1A0_9PLAT</name>
<gene>
    <name evidence="1" type="ORF">PXEA_LOCUS18720</name>
</gene>
<organism evidence="1 2">
    <name type="scientific">Protopolystoma xenopodis</name>
    <dbReference type="NCBI Taxonomy" id="117903"/>
    <lineage>
        <taxon>Eukaryota</taxon>
        <taxon>Metazoa</taxon>
        <taxon>Spiralia</taxon>
        <taxon>Lophotrochozoa</taxon>
        <taxon>Platyhelminthes</taxon>
        <taxon>Monogenea</taxon>
        <taxon>Polyopisthocotylea</taxon>
        <taxon>Polystomatidea</taxon>
        <taxon>Polystomatidae</taxon>
        <taxon>Protopolystoma</taxon>
    </lineage>
</organism>